<dbReference type="CDD" id="cd00037">
    <property type="entry name" value="CLECT"/>
    <property type="match status" value="1"/>
</dbReference>
<dbReference type="InterPro" id="IPR006201">
    <property type="entry name" value="Neur_channel"/>
</dbReference>
<keyword evidence="11" id="KW-1185">Reference proteome</keyword>
<feature type="non-terminal residue" evidence="10">
    <location>
        <position position="1094"/>
    </location>
</feature>
<dbReference type="InterPro" id="IPR038050">
    <property type="entry name" value="Neuro_actylchol_rec"/>
</dbReference>
<evidence type="ECO:0000256" key="4">
    <source>
        <dbReference type="ARBA" id="ARBA00023136"/>
    </source>
</evidence>
<proteinExistence type="predicted"/>
<dbReference type="GO" id="GO:0005230">
    <property type="term" value="F:extracellular ligand-gated monoatomic ion channel activity"/>
    <property type="evidence" value="ECO:0007669"/>
    <property type="project" value="InterPro"/>
</dbReference>
<keyword evidence="3 8" id="KW-1133">Transmembrane helix</keyword>
<dbReference type="Gene3D" id="4.10.400.10">
    <property type="entry name" value="Low-density Lipoprotein Receptor"/>
    <property type="match status" value="1"/>
</dbReference>
<comment type="caution">
    <text evidence="10">The sequence shown here is derived from an EMBL/GenBank/DDBJ whole genome shotgun (WGS) entry which is preliminary data.</text>
</comment>
<feature type="transmembrane region" description="Helical" evidence="8">
    <location>
        <begin position="815"/>
        <end position="836"/>
    </location>
</feature>
<feature type="transmembrane region" description="Helical" evidence="8">
    <location>
        <begin position="724"/>
        <end position="742"/>
    </location>
</feature>
<dbReference type="Gene3D" id="1.20.58.390">
    <property type="entry name" value="Neurotransmitter-gated ion-channel transmembrane domain"/>
    <property type="match status" value="1"/>
</dbReference>
<dbReference type="Pfam" id="PF02931">
    <property type="entry name" value="Neur_chan_LBD"/>
    <property type="match status" value="1"/>
</dbReference>
<dbReference type="Gene3D" id="2.70.170.10">
    <property type="entry name" value="Neurotransmitter-gated ion-channel ligand-binding domain"/>
    <property type="match status" value="1"/>
</dbReference>
<dbReference type="InterPro" id="IPR006202">
    <property type="entry name" value="Neur_chan_lig-bd"/>
</dbReference>
<dbReference type="PANTHER" id="PTHR18945">
    <property type="entry name" value="NEUROTRANSMITTER GATED ION CHANNEL"/>
    <property type="match status" value="1"/>
</dbReference>
<dbReference type="EMBL" id="CAXKWB010054225">
    <property type="protein sequence ID" value="CAL4175541.1"/>
    <property type="molecule type" value="Genomic_DNA"/>
</dbReference>
<dbReference type="InterPro" id="IPR036055">
    <property type="entry name" value="LDL_receptor-like_sf"/>
</dbReference>
<evidence type="ECO:0000256" key="3">
    <source>
        <dbReference type="ARBA" id="ARBA00022989"/>
    </source>
</evidence>
<evidence type="ECO:0000256" key="5">
    <source>
        <dbReference type="ARBA" id="ARBA00023157"/>
    </source>
</evidence>
<dbReference type="Pfam" id="PF00057">
    <property type="entry name" value="Ldl_recept_a"/>
    <property type="match status" value="1"/>
</dbReference>
<evidence type="ECO:0000256" key="7">
    <source>
        <dbReference type="SAM" id="MobiDB-lite"/>
    </source>
</evidence>
<gene>
    <name evidence="10" type="ORF">MNOR_LOCUS34653</name>
</gene>
<dbReference type="InterPro" id="IPR036719">
    <property type="entry name" value="Neuro-gated_channel_TM_sf"/>
</dbReference>
<dbReference type="SUPFAM" id="SSF90112">
    <property type="entry name" value="Neurotransmitter-gated ion-channel transmembrane pore"/>
    <property type="match status" value="1"/>
</dbReference>
<dbReference type="SMART" id="SM00034">
    <property type="entry name" value="CLECT"/>
    <property type="match status" value="1"/>
</dbReference>
<feature type="domain" description="C-type lectin" evidence="9">
    <location>
        <begin position="214"/>
        <end position="341"/>
    </location>
</feature>
<evidence type="ECO:0000256" key="2">
    <source>
        <dbReference type="ARBA" id="ARBA00022692"/>
    </source>
</evidence>
<dbReference type="InterPro" id="IPR016186">
    <property type="entry name" value="C-type_lectin-like/link_sf"/>
</dbReference>
<feature type="disulfide bond" evidence="6">
    <location>
        <begin position="445"/>
        <end position="463"/>
    </location>
</feature>
<dbReference type="CDD" id="cd00112">
    <property type="entry name" value="LDLa"/>
    <property type="match status" value="1"/>
</dbReference>
<feature type="transmembrane region" description="Helical" evidence="8">
    <location>
        <begin position="700"/>
        <end position="718"/>
    </location>
</feature>
<dbReference type="GO" id="GO:0016020">
    <property type="term" value="C:membrane"/>
    <property type="evidence" value="ECO:0007669"/>
    <property type="project" value="UniProtKB-SubCell"/>
</dbReference>
<dbReference type="PROSITE" id="PS50041">
    <property type="entry name" value="C_TYPE_LECTIN_2"/>
    <property type="match status" value="1"/>
</dbReference>
<dbReference type="SUPFAM" id="SSF63712">
    <property type="entry name" value="Nicotinic receptor ligand binding domain-like"/>
    <property type="match status" value="1"/>
</dbReference>
<dbReference type="Gene3D" id="3.10.100.10">
    <property type="entry name" value="Mannose-Binding Protein A, subunit A"/>
    <property type="match status" value="1"/>
</dbReference>
<dbReference type="AlphaFoldDB" id="A0AAV2SBF4"/>
<keyword evidence="4 8" id="KW-0472">Membrane</keyword>
<dbReference type="Pfam" id="PF00059">
    <property type="entry name" value="Lectin_C"/>
    <property type="match status" value="1"/>
</dbReference>
<protein>
    <recommendedName>
        <fullName evidence="9">C-type lectin domain-containing protein</fullName>
    </recommendedName>
</protein>
<keyword evidence="5 6" id="KW-1015">Disulfide bond</keyword>
<dbReference type="GO" id="GO:0004888">
    <property type="term" value="F:transmembrane signaling receptor activity"/>
    <property type="evidence" value="ECO:0007669"/>
    <property type="project" value="InterPro"/>
</dbReference>
<evidence type="ECO:0000256" key="6">
    <source>
        <dbReference type="PROSITE-ProRule" id="PRU00124"/>
    </source>
</evidence>
<evidence type="ECO:0000256" key="8">
    <source>
        <dbReference type="SAM" id="Phobius"/>
    </source>
</evidence>
<accession>A0AAV2SBF4</accession>
<feature type="disulfide bond" evidence="6">
    <location>
        <begin position="457"/>
        <end position="472"/>
    </location>
</feature>
<dbReference type="Pfam" id="PF02932">
    <property type="entry name" value="Neur_chan_memb"/>
    <property type="match status" value="1"/>
</dbReference>
<evidence type="ECO:0000313" key="11">
    <source>
        <dbReference type="Proteomes" id="UP001497623"/>
    </source>
</evidence>
<feature type="region of interest" description="Disordered" evidence="7">
    <location>
        <begin position="919"/>
        <end position="945"/>
    </location>
</feature>
<dbReference type="PROSITE" id="PS00236">
    <property type="entry name" value="NEUROTR_ION_CHANNEL"/>
    <property type="match status" value="1"/>
</dbReference>
<dbReference type="InterPro" id="IPR006029">
    <property type="entry name" value="Neurotrans-gated_channel_TM"/>
</dbReference>
<dbReference type="InterPro" id="IPR002172">
    <property type="entry name" value="LDrepeatLR_classA_rpt"/>
</dbReference>
<dbReference type="PROSITE" id="PS50068">
    <property type="entry name" value="LDLRA_2"/>
    <property type="match status" value="1"/>
</dbReference>
<reference evidence="10 11" key="1">
    <citation type="submission" date="2024-05" db="EMBL/GenBank/DDBJ databases">
        <authorList>
            <person name="Wallberg A."/>
        </authorList>
    </citation>
    <scope>NUCLEOTIDE SEQUENCE [LARGE SCALE GENOMIC DNA]</scope>
</reference>
<organism evidence="10 11">
    <name type="scientific">Meganyctiphanes norvegica</name>
    <name type="common">Northern krill</name>
    <name type="synonym">Thysanopoda norvegica</name>
    <dbReference type="NCBI Taxonomy" id="48144"/>
    <lineage>
        <taxon>Eukaryota</taxon>
        <taxon>Metazoa</taxon>
        <taxon>Ecdysozoa</taxon>
        <taxon>Arthropoda</taxon>
        <taxon>Crustacea</taxon>
        <taxon>Multicrustacea</taxon>
        <taxon>Malacostraca</taxon>
        <taxon>Eumalacostraca</taxon>
        <taxon>Eucarida</taxon>
        <taxon>Euphausiacea</taxon>
        <taxon>Euphausiidae</taxon>
        <taxon>Meganyctiphanes</taxon>
    </lineage>
</organism>
<dbReference type="SUPFAM" id="SSF56436">
    <property type="entry name" value="C-type lectin-like"/>
    <property type="match status" value="1"/>
</dbReference>
<evidence type="ECO:0000313" key="10">
    <source>
        <dbReference type="EMBL" id="CAL4175541.1"/>
    </source>
</evidence>
<dbReference type="InterPro" id="IPR016187">
    <property type="entry name" value="CTDL_fold"/>
</dbReference>
<sequence length="1094" mass="125308">MDLDEKTYILVWDELVKLGDERPGLEELYLGVGCSLQIRGGPGRGSHSQWTGPLMYDLGGIFHYYKLIFGSYKNYPNKWTGPLMYDLKGIFLAYNTFQTLNFPMSTRSTLYMTSEITMVSGNKLKFESGGLLMLGQEQDTFNGAFNIEQTIYGVIANLMIVPTVLTIGSMKDFARCKEKFMVPSKNISFQNLDHWEIFGKTNFTDISSLEVCGEQAKTHVMFPELRTLEESQDHCQRMKGYLSTPENEEENDLIVTISRPHLNKCLVSWGVYLWIGIEARAAEDGTPEYISLKTNKSLSYNKFRTGYTNSVASYTCVFYDAFEIGWWVVYPCNFKTCTVCTFDEIGVFRLRGLCDDSLIDRQYVIRGMENTRMVLSGVYHSSIYWNNNTWVLRDTLYPDIQGFMESKDSSIYPLGLHTWKITGDRCLQKILQLKLTACQAHQFTCDDGTCIRKMQRCNLEVYCPDQSDERLCQAVVVPKDYIQEVPPARVGRNPAQVQLQVTILSLQPIDLHGMKVTLDATLNLKWRDPRLDMESLNYAETLNVIHDESQIWRPILVFEDATGSEADGERHWENFVAVMESSPLPDDINNVREDEVYPGALNSLKLTQTYSITFSCQMWLQPYPFDIQRCRLNIRLNGVTKDFVVFNASKDSIQYQGAQSLREYSVEEVSMGYLDFGNFSCLSIVISLENLSGFYISSTYIPTFLMVIICYSTFYFDIEDFNDRIMVSLTALLVLATLFTQITGTTPKTAYLKLLDIWFVATILINFTIVVLLVIINYFKMREASTANRVVPFKTNAKKQPMYEVPVEWSLRLNYISQIAVPIAVLMFACSIKMVLKLDENMAKLKFFKVVIINQETTIEAYKFRATKRFLEEAEGKVTNIELDCLKPHEIKQMYDKILHRKEVGESQDIILPLRVRKDKTSGPSEKCHKNTSPSEPTVGPTRVDQGQLDQMPIASEPSVKNMMEGGREQTIRPDKVSPLVPYYQNLEIQTSQKGLGDYPEYTDIDIHMKCVNPWQVHIGSEFNRTVAVQTVVFSLLTTCGTMDITNGCHDAQLRISGKYFNITYYNLHTFRLTKAKIEKILKFCKKSSKILKN</sequence>
<evidence type="ECO:0000256" key="1">
    <source>
        <dbReference type="ARBA" id="ARBA00004141"/>
    </source>
</evidence>
<name>A0AAV2SBF4_MEGNR</name>
<dbReference type="SMART" id="SM00192">
    <property type="entry name" value="LDLa"/>
    <property type="match status" value="1"/>
</dbReference>
<keyword evidence="2 8" id="KW-0812">Transmembrane</keyword>
<dbReference type="SUPFAM" id="SSF57424">
    <property type="entry name" value="LDL receptor-like module"/>
    <property type="match status" value="1"/>
</dbReference>
<dbReference type="InterPro" id="IPR036734">
    <property type="entry name" value="Neur_chan_lig-bd_sf"/>
</dbReference>
<comment type="subcellular location">
    <subcellularLocation>
        <location evidence="1">Membrane</location>
        <topology evidence="1">Multi-pass membrane protein</topology>
    </subcellularLocation>
</comment>
<dbReference type="Proteomes" id="UP001497623">
    <property type="component" value="Unassembled WGS sequence"/>
</dbReference>
<evidence type="ECO:0000259" key="9">
    <source>
        <dbReference type="PROSITE" id="PS50041"/>
    </source>
</evidence>
<dbReference type="InterPro" id="IPR018000">
    <property type="entry name" value="Neurotransmitter_ion_chnl_CS"/>
</dbReference>
<feature type="transmembrane region" description="Helical" evidence="8">
    <location>
        <begin position="754"/>
        <end position="779"/>
    </location>
</feature>
<feature type="disulfide bond" evidence="6">
    <location>
        <begin position="438"/>
        <end position="450"/>
    </location>
</feature>
<dbReference type="InterPro" id="IPR001304">
    <property type="entry name" value="C-type_lectin-like"/>
</dbReference>